<dbReference type="InterPro" id="IPR011598">
    <property type="entry name" value="bHLH_dom"/>
</dbReference>
<dbReference type="SMART" id="SM00353">
    <property type="entry name" value="HLH"/>
    <property type="match status" value="1"/>
</dbReference>
<dbReference type="PROSITE" id="PS50888">
    <property type="entry name" value="BHLH"/>
    <property type="match status" value="1"/>
</dbReference>
<dbReference type="SUPFAM" id="SSF47459">
    <property type="entry name" value="HLH, helix-loop-helix DNA-binding domain"/>
    <property type="match status" value="1"/>
</dbReference>
<dbReference type="Pfam" id="PF00010">
    <property type="entry name" value="HLH"/>
    <property type="match status" value="1"/>
</dbReference>
<reference evidence="2" key="1">
    <citation type="submission" date="2022-11" db="EMBL/GenBank/DDBJ databases">
        <title>Centuries of genome instability and evolution in soft-shell clam transmissible cancer (bioRxiv).</title>
        <authorList>
            <person name="Hart S.F.M."/>
            <person name="Yonemitsu M.A."/>
            <person name="Giersch R.M."/>
            <person name="Beal B.F."/>
            <person name="Arriagada G."/>
            <person name="Davis B.W."/>
            <person name="Ostrander E.A."/>
            <person name="Goff S.P."/>
            <person name="Metzger M.J."/>
        </authorList>
    </citation>
    <scope>NUCLEOTIDE SEQUENCE</scope>
    <source>
        <strain evidence="2">MELC-2E11</strain>
        <tissue evidence="2">Siphon/mantle</tissue>
    </source>
</reference>
<evidence type="ECO:0000259" key="1">
    <source>
        <dbReference type="PROSITE" id="PS50888"/>
    </source>
</evidence>
<name>A0ABY7FT99_MYAAR</name>
<evidence type="ECO:0000313" key="3">
    <source>
        <dbReference type="Proteomes" id="UP001164746"/>
    </source>
</evidence>
<dbReference type="EMBL" id="CP111025">
    <property type="protein sequence ID" value="WAR25445.1"/>
    <property type="molecule type" value="Genomic_DNA"/>
</dbReference>
<proteinExistence type="predicted"/>
<dbReference type="InterPro" id="IPR050359">
    <property type="entry name" value="bHLH_transcription_factors"/>
</dbReference>
<sequence>MSCEPVDLTCTPKRVKRKRKYQQVTEEETVEGDLLEHRRLMANCQERVRMQRINVALDVLKQTLPEEYHPCQRRMSKIRTLRCAMDYIRGLSQLLQDDNLRRQHIYGQAKQFVQGIYVSGDTSSDCMYSSHRTTNFQSVTPYTPLFPYLGPLCTSDASEYMFTPQQTPPVRHDAMIPRQLEFGAPRKQQHSTDDPTTTPQYLMAGSTEHSAHKSTPVTSRHTMYRCKRSQTFSTVPRQTHDIKPELDVAYMEPHSHDTLPVVNQDTAW</sequence>
<dbReference type="Proteomes" id="UP001164746">
    <property type="component" value="Chromosome 14"/>
</dbReference>
<dbReference type="PANTHER" id="PTHR19290">
    <property type="entry name" value="BASIC HELIX-LOOP-HELIX PROTEIN NEUROGENIN-RELATED"/>
    <property type="match status" value="1"/>
</dbReference>
<gene>
    <name evidence="2" type="ORF">MAR_011149</name>
</gene>
<protein>
    <submittedName>
        <fullName evidence="2">OLIG2-like protein</fullName>
    </submittedName>
</protein>
<dbReference type="Gene3D" id="4.10.280.10">
    <property type="entry name" value="Helix-loop-helix DNA-binding domain"/>
    <property type="match status" value="1"/>
</dbReference>
<accession>A0ABY7FT99</accession>
<keyword evidence="3" id="KW-1185">Reference proteome</keyword>
<organism evidence="2 3">
    <name type="scientific">Mya arenaria</name>
    <name type="common">Soft-shell clam</name>
    <dbReference type="NCBI Taxonomy" id="6604"/>
    <lineage>
        <taxon>Eukaryota</taxon>
        <taxon>Metazoa</taxon>
        <taxon>Spiralia</taxon>
        <taxon>Lophotrochozoa</taxon>
        <taxon>Mollusca</taxon>
        <taxon>Bivalvia</taxon>
        <taxon>Autobranchia</taxon>
        <taxon>Heteroconchia</taxon>
        <taxon>Euheterodonta</taxon>
        <taxon>Imparidentia</taxon>
        <taxon>Neoheterodontei</taxon>
        <taxon>Myida</taxon>
        <taxon>Myoidea</taxon>
        <taxon>Myidae</taxon>
        <taxon>Mya</taxon>
    </lineage>
</organism>
<evidence type="ECO:0000313" key="2">
    <source>
        <dbReference type="EMBL" id="WAR25445.1"/>
    </source>
</evidence>
<dbReference type="CDD" id="cd11390">
    <property type="entry name" value="bHLH_TS"/>
    <property type="match status" value="1"/>
</dbReference>
<feature type="domain" description="BHLH" evidence="1">
    <location>
        <begin position="37"/>
        <end position="91"/>
    </location>
</feature>
<dbReference type="InterPro" id="IPR036638">
    <property type="entry name" value="HLH_DNA-bd_sf"/>
</dbReference>
<dbReference type="PANTHER" id="PTHR19290:SF163">
    <property type="entry name" value="BASIC HELIX-LOOP-HELIX NEURAL TRANSCRIPTION FACTOR TAP"/>
    <property type="match status" value="1"/>
</dbReference>